<dbReference type="PANTHER" id="PTHR10625">
    <property type="entry name" value="HISTONE DEACETYLASE HDAC1-RELATED"/>
    <property type="match status" value="1"/>
</dbReference>
<keyword evidence="3" id="KW-1185">Reference proteome</keyword>
<dbReference type="STRING" id="572478.Vdis_0880"/>
<dbReference type="OrthoDB" id="147549at2157"/>
<feature type="domain" description="Histone deacetylase" evidence="1">
    <location>
        <begin position="19"/>
        <end position="306"/>
    </location>
</feature>
<dbReference type="AlphaFoldDB" id="E1QP99"/>
<name>E1QP99_VULDI</name>
<dbReference type="InterPro" id="IPR023801">
    <property type="entry name" value="His_deacetylse_dom"/>
</dbReference>
<dbReference type="eggNOG" id="arCOG00324">
    <property type="taxonomic scope" value="Archaea"/>
</dbReference>
<protein>
    <submittedName>
        <fullName evidence="2">Histone deacetylase</fullName>
    </submittedName>
</protein>
<evidence type="ECO:0000259" key="1">
    <source>
        <dbReference type="Pfam" id="PF00850"/>
    </source>
</evidence>
<dbReference type="PRINTS" id="PR01270">
    <property type="entry name" value="HDASUPER"/>
</dbReference>
<accession>E1QP99</accession>
<dbReference type="HOGENOM" id="CLU_007727_8_0_2"/>
<reference evidence="3" key="2">
    <citation type="journal article" date="2010" name="Stand. Genomic Sci.">
        <title>Complete genome sequence of Vulcanisaeta distributa type strain (IC-017T).</title>
        <authorList>
            <person name="Mavromatis K."/>
            <person name="Sikorski J."/>
            <person name="Pabst E."/>
            <person name="Teshima H."/>
            <person name="Lapidus A."/>
            <person name="Lucas S."/>
            <person name="Nolan M."/>
            <person name="Glavina Del Rio T."/>
            <person name="Cheng J."/>
            <person name="Bruce D."/>
            <person name="Goodwin L."/>
            <person name="Pitluck S."/>
            <person name="Liolios K."/>
            <person name="Ivanova N."/>
            <person name="Mikhailova N."/>
            <person name="Pati A."/>
            <person name="Chen A."/>
            <person name="Palaniappan K."/>
            <person name="Land M."/>
            <person name="Hauser L."/>
            <person name="Chang Y."/>
            <person name="Jeffries C."/>
            <person name="Rohde M."/>
            <person name="Spring S."/>
            <person name="Goker M."/>
            <person name="Wirth R."/>
            <person name="Woyke T."/>
            <person name="Bristow J."/>
            <person name="Eisen J."/>
            <person name="Markowitz V."/>
            <person name="Hugenholtz P."/>
            <person name="Klenk H."/>
            <person name="Kyrpides N."/>
        </authorList>
    </citation>
    <scope>NUCLEOTIDE SEQUENCE [LARGE SCALE GENOMIC DNA]</scope>
    <source>
        <strain evidence="3">DSM 14429 / JCM 11212 / NBRC 100878 / IC-017</strain>
    </source>
</reference>
<proteinExistence type="predicted"/>
<dbReference type="KEGG" id="vdi:Vdis_0880"/>
<dbReference type="EMBL" id="CP002100">
    <property type="protein sequence ID" value="ADN50270.1"/>
    <property type="molecule type" value="Genomic_DNA"/>
</dbReference>
<dbReference type="GO" id="GO:0040029">
    <property type="term" value="P:epigenetic regulation of gene expression"/>
    <property type="evidence" value="ECO:0007669"/>
    <property type="project" value="TreeGrafter"/>
</dbReference>
<evidence type="ECO:0000313" key="3">
    <source>
        <dbReference type="Proteomes" id="UP000006681"/>
    </source>
</evidence>
<evidence type="ECO:0000313" key="2">
    <source>
        <dbReference type="EMBL" id="ADN50270.1"/>
    </source>
</evidence>
<dbReference type="Pfam" id="PF00850">
    <property type="entry name" value="Hist_deacetyl"/>
    <property type="match status" value="1"/>
</dbReference>
<reference evidence="2 3" key="1">
    <citation type="journal article" date="2010" name="Stand. Genomic Sci.">
        <title>Complete genome sequence of Vulcanisaeta distributa type strain (IC-017).</title>
        <authorList>
            <person name="Mavromatis K."/>
            <person name="Sikorski J."/>
            <person name="Pabst E."/>
            <person name="Teshima H."/>
            <person name="Lapidus A."/>
            <person name="Lucas S."/>
            <person name="Nolan M."/>
            <person name="Glavina Del Rio T."/>
            <person name="Cheng J.F."/>
            <person name="Bruce D."/>
            <person name="Goodwin L."/>
            <person name="Pitluck S."/>
            <person name="Liolios K."/>
            <person name="Ivanova N."/>
            <person name="Mikhailova N."/>
            <person name="Pati A."/>
            <person name="Chen A."/>
            <person name="Palaniappan K."/>
            <person name="Land M."/>
            <person name="Hauser L."/>
            <person name="Chang Y.J."/>
            <person name="Jeffries C.D."/>
            <person name="Rohde M."/>
            <person name="Spring S."/>
            <person name="Goker M."/>
            <person name="Wirth R."/>
            <person name="Woyke T."/>
            <person name="Bristow J."/>
            <person name="Eisen J.A."/>
            <person name="Markowitz V."/>
            <person name="Hugenholtz P."/>
            <person name="Klenk H.P."/>
            <person name="Kyrpides N.C."/>
        </authorList>
    </citation>
    <scope>NUCLEOTIDE SEQUENCE [LARGE SCALE GENOMIC DNA]</scope>
    <source>
        <strain evidence="3">DSM 14429 / JCM 11212 / NBRC 100878 / IC-017</strain>
    </source>
</reference>
<dbReference type="GO" id="GO:0004407">
    <property type="term" value="F:histone deacetylase activity"/>
    <property type="evidence" value="ECO:0007669"/>
    <property type="project" value="TreeGrafter"/>
</dbReference>
<dbReference type="Gene3D" id="3.40.800.20">
    <property type="entry name" value="Histone deacetylase domain"/>
    <property type="match status" value="1"/>
</dbReference>
<dbReference type="Proteomes" id="UP000006681">
    <property type="component" value="Chromosome"/>
</dbReference>
<dbReference type="InterPro" id="IPR000286">
    <property type="entry name" value="HDACs"/>
</dbReference>
<dbReference type="SUPFAM" id="SSF52768">
    <property type="entry name" value="Arginase/deacetylase"/>
    <property type="match status" value="1"/>
</dbReference>
<gene>
    <name evidence="2" type="ordered locus">Vdis_0880</name>
</gene>
<dbReference type="InterPro" id="IPR037138">
    <property type="entry name" value="His_deacetylse_dom_sf"/>
</dbReference>
<organism evidence="2 3">
    <name type="scientific">Vulcanisaeta distributa (strain DSM 14429 / JCM 11212 / NBRC 100878 / IC-017)</name>
    <dbReference type="NCBI Taxonomy" id="572478"/>
    <lineage>
        <taxon>Archaea</taxon>
        <taxon>Thermoproteota</taxon>
        <taxon>Thermoprotei</taxon>
        <taxon>Thermoproteales</taxon>
        <taxon>Thermoproteaceae</taxon>
        <taxon>Vulcanisaeta</taxon>
    </lineage>
</organism>
<dbReference type="PANTHER" id="PTHR10625:SF10">
    <property type="entry name" value="HISTONE DEACETYLASE HDAC1"/>
    <property type="match status" value="1"/>
</dbReference>
<dbReference type="CDD" id="cd10001">
    <property type="entry name" value="HDAC_classII_APAH"/>
    <property type="match status" value="1"/>
</dbReference>
<sequence>MIGVIYDNAYLEHRPPRNHVENPGRVTSIIKAISDIAIIERPVNYVDEWILKVHDPDYVRQIDKACGMGYVFIDADTYVSPGTCKAARLAVGAVLRGIDKVLGGEWNAAYAVVRPPGHHVGRGGRALMAPTQGFCVFNNVAIGAVYALKHGISKVAILDVDAHHGNGTQEIFYEDPRVLYVSLHQDPLTIYPGTGFIDDVGEGEGEGFNVNVPLPPFTADDAYMKALDKVVWPIIEEFRPQLILVSLGFDAHMLDNIANLRLSLNAYAYVFRRLRDMIGRVKGVVFVLEGGYNGDVLSKGSRLLIEIMSNRDVKIDEGVTQTDPRVMARVDSVIRDVINVQRNYWHLA</sequence>
<dbReference type="InterPro" id="IPR023696">
    <property type="entry name" value="Ureohydrolase_dom_sf"/>
</dbReference>